<evidence type="ECO:0000256" key="1">
    <source>
        <dbReference type="SAM" id="MobiDB-lite"/>
    </source>
</evidence>
<feature type="region of interest" description="Disordered" evidence="1">
    <location>
        <begin position="33"/>
        <end position="57"/>
    </location>
</feature>
<feature type="compositionally biased region" description="Gly residues" evidence="1">
    <location>
        <begin position="36"/>
        <end position="49"/>
    </location>
</feature>
<dbReference type="Proteomes" id="UP001190700">
    <property type="component" value="Unassembled WGS sequence"/>
</dbReference>
<comment type="caution">
    <text evidence="2">The sequence shown here is derived from an EMBL/GenBank/DDBJ whole genome shotgun (WGS) entry which is preliminary data.</text>
</comment>
<organism evidence="2 3">
    <name type="scientific">Cymbomonas tetramitiformis</name>
    <dbReference type="NCBI Taxonomy" id="36881"/>
    <lineage>
        <taxon>Eukaryota</taxon>
        <taxon>Viridiplantae</taxon>
        <taxon>Chlorophyta</taxon>
        <taxon>Pyramimonadophyceae</taxon>
        <taxon>Pyramimonadales</taxon>
        <taxon>Pyramimonadaceae</taxon>
        <taxon>Cymbomonas</taxon>
    </lineage>
</organism>
<sequence length="376" mass="41863">MCSKSAEKDIRSLHRLYNEEIITRDEFITGKNNALGRGGRGGGRGGGGEPCLRANPKPQTKFPTVVGEFTTKKECKTYFKTHEFKWIVARTVSSYKNSGETGGVYTCDTLLECGACLRHRGPRKGEDNKWFVESNGAERTLSEITRSSEAPDKGIPHEFKEKVVSYIEAGDIPSRILNKLTLQFRGQPVVLARLPSKKQIANLKRDFTRKATGGIKFETVVDLIEHTKGLELKATYQPDADVNDVVVLPNGVFEFGDTFGFTFSTRSILQNAQRARGAWGGNFPGEIDGSWKFLYCGWPILAFGTHSVYYDTETCAIRHAFRPIAFMFTKGESVEVFTRLFECTIEAVQMLFNFKVELSTAASDKADAIKAAFAQV</sequence>
<dbReference type="AlphaFoldDB" id="A0AAE0GC40"/>
<evidence type="ECO:0000313" key="3">
    <source>
        <dbReference type="Proteomes" id="UP001190700"/>
    </source>
</evidence>
<keyword evidence="3" id="KW-1185">Reference proteome</keyword>
<protein>
    <submittedName>
        <fullName evidence="2">Uncharacterized protein</fullName>
    </submittedName>
</protein>
<reference evidence="2 3" key="1">
    <citation type="journal article" date="2015" name="Genome Biol. Evol.">
        <title>Comparative Genomics of a Bacterivorous Green Alga Reveals Evolutionary Causalities and Consequences of Phago-Mixotrophic Mode of Nutrition.</title>
        <authorList>
            <person name="Burns J.A."/>
            <person name="Paasch A."/>
            <person name="Narechania A."/>
            <person name="Kim E."/>
        </authorList>
    </citation>
    <scope>NUCLEOTIDE SEQUENCE [LARGE SCALE GENOMIC DNA]</scope>
    <source>
        <strain evidence="2 3">PLY_AMNH</strain>
    </source>
</reference>
<accession>A0AAE0GC40</accession>
<name>A0AAE0GC40_9CHLO</name>
<dbReference type="EMBL" id="LGRX02007572">
    <property type="protein sequence ID" value="KAK3274701.1"/>
    <property type="molecule type" value="Genomic_DNA"/>
</dbReference>
<evidence type="ECO:0000313" key="2">
    <source>
        <dbReference type="EMBL" id="KAK3274701.1"/>
    </source>
</evidence>
<proteinExistence type="predicted"/>
<gene>
    <name evidence="2" type="ORF">CYMTET_17128</name>
</gene>